<dbReference type="AlphaFoldDB" id="A0A838YAP7"/>
<name>A0A838YAP7_9NEIS</name>
<proteinExistence type="predicted"/>
<dbReference type="RefSeq" id="WP_181834988.1">
    <property type="nucleotide sequence ID" value="NZ_JACERN010000017.1"/>
</dbReference>
<comment type="caution">
    <text evidence="1">The sequence shown here is derived from an EMBL/GenBank/DDBJ whole genome shotgun (WGS) entry which is preliminary data.</text>
</comment>
<dbReference type="Proteomes" id="UP000545606">
    <property type="component" value="Unassembled WGS sequence"/>
</dbReference>
<gene>
    <name evidence="1" type="ORF">H2Z84_04965</name>
</gene>
<evidence type="ECO:0000313" key="1">
    <source>
        <dbReference type="EMBL" id="MBA4707741.1"/>
    </source>
</evidence>
<organism evidence="1 2">
    <name type="scientific">Aquitalea aquatica</name>
    <dbReference type="NCBI Taxonomy" id="3044273"/>
    <lineage>
        <taxon>Bacteria</taxon>
        <taxon>Pseudomonadati</taxon>
        <taxon>Pseudomonadota</taxon>
        <taxon>Betaproteobacteria</taxon>
        <taxon>Neisseriales</taxon>
        <taxon>Chromobacteriaceae</taxon>
        <taxon>Aquitalea</taxon>
    </lineage>
</organism>
<evidence type="ECO:0000313" key="2">
    <source>
        <dbReference type="Proteomes" id="UP000545606"/>
    </source>
</evidence>
<accession>A0A838YAP7</accession>
<dbReference type="EMBL" id="JACERN010000017">
    <property type="protein sequence ID" value="MBA4707741.1"/>
    <property type="molecule type" value="Genomic_DNA"/>
</dbReference>
<dbReference type="Gene3D" id="1.10.260.40">
    <property type="entry name" value="lambda repressor-like DNA-binding domains"/>
    <property type="match status" value="1"/>
</dbReference>
<dbReference type="GO" id="GO:0003677">
    <property type="term" value="F:DNA binding"/>
    <property type="evidence" value="ECO:0007669"/>
    <property type="project" value="InterPro"/>
</dbReference>
<keyword evidence="2" id="KW-1185">Reference proteome</keyword>
<reference evidence="1 2" key="1">
    <citation type="submission" date="2020-07" db="EMBL/GenBank/DDBJ databases">
        <title>Draft genome sequence of violacein-producing bacteria and related species.</title>
        <authorList>
            <person name="Wilson H.S."/>
            <person name="De Leon M.E."/>
        </authorList>
    </citation>
    <scope>NUCLEOTIDE SEQUENCE [LARGE SCALE GENOMIC DNA]</scope>
    <source>
        <strain evidence="1 2">HSC-21Su07</strain>
    </source>
</reference>
<protein>
    <submittedName>
        <fullName evidence="1">XRE family transcriptional regulator</fullName>
    </submittedName>
</protein>
<dbReference type="InterPro" id="IPR010982">
    <property type="entry name" value="Lambda_DNA-bd_dom_sf"/>
</dbReference>
<sequence>MTADWLEILRTAVAQRGQKPVAAELGYSRTTISLVLAGKYAGKTDAVATKVLAVLATVTCPFNGQEMTMADCRAFSSSRAPTHHPLKLTHWRTCRKCKNCSKGE</sequence>